<organism evidence="3 4">
    <name type="scientific">Halorubrum aquaticum</name>
    <dbReference type="NCBI Taxonomy" id="387340"/>
    <lineage>
        <taxon>Archaea</taxon>
        <taxon>Methanobacteriati</taxon>
        <taxon>Methanobacteriota</taxon>
        <taxon>Stenosarchaea group</taxon>
        <taxon>Halobacteria</taxon>
        <taxon>Halobacteriales</taxon>
        <taxon>Haloferacaceae</taxon>
        <taxon>Halorubrum</taxon>
    </lineage>
</organism>
<dbReference type="InterPro" id="IPR013783">
    <property type="entry name" value="Ig-like_fold"/>
</dbReference>
<dbReference type="AlphaFoldDB" id="A0A1I3AFJ3"/>
<keyword evidence="2" id="KW-1133">Transmembrane helix</keyword>
<dbReference type="EMBL" id="FOPZ01000005">
    <property type="protein sequence ID" value="SFH48755.1"/>
    <property type="molecule type" value="Genomic_DNA"/>
</dbReference>
<dbReference type="Pfam" id="PF06510">
    <property type="entry name" value="DUF1102"/>
    <property type="match status" value="1"/>
</dbReference>
<keyword evidence="2" id="KW-0812">Transmembrane</keyword>
<feature type="compositionally biased region" description="Low complexity" evidence="1">
    <location>
        <begin position="487"/>
        <end position="501"/>
    </location>
</feature>
<feature type="transmembrane region" description="Helical" evidence="2">
    <location>
        <begin position="542"/>
        <end position="559"/>
    </location>
</feature>
<sequence>MSIRGSTTTLLILAAIAATALILSTGAAIVDGPTDPLNDEVALQPGDNPYTNLDEDGELVIDVSEDNPNLDAEGVNPNALTVENDLFYVVYNGSEPAEVWIEHDSQAVTFVIKGQPAESSENPTLLTAEDETVPVGVRVDTRVADLLPGDRVLDEISVHARPADPKAITQENGGIDGDGDDEDGDGEDDDDDSDPTVLVDSPDPTARQVEVYSVAVESETEVDLADLEMGDPAVRLDRLSFVRNRSGDVEFSVEGSAEPPESVEPVDRPGVDPLGYYAVSFSEPDQPIEAATAEVVVDRDRLEAAGVDPERLAAYHETDDGGGAGEDDGWRTTETRVIDEADETVRLAVRSDGFSAFAIGAHRPALEPIEATASAETVAPGERVTLEVTLSNVGPVPAEDADLRVRTVDGDRKGRSDGDLADFAVDAEPGATTTESVAVSLEEPGEYDLVLEGDRLRKPATVASLAVREPEPDPDSDPDDGADTDPGDGSADGPEPTPGTGSDDGTGSDAGGEESVSGNGAVGDDDPSQEPTEPAAFDPADFGGLAVLVAIVLATLFLVRRAPR</sequence>
<evidence type="ECO:0000256" key="1">
    <source>
        <dbReference type="SAM" id="MobiDB-lite"/>
    </source>
</evidence>
<dbReference type="InterPro" id="IPR009482">
    <property type="entry name" value="DUF1102"/>
</dbReference>
<gene>
    <name evidence="3" type="ORF">SAMN04488066_105167</name>
</gene>
<feature type="region of interest" description="Disordered" evidence="1">
    <location>
        <begin position="157"/>
        <end position="206"/>
    </location>
</feature>
<feature type="compositionally biased region" description="Acidic residues" evidence="1">
    <location>
        <begin position="472"/>
        <end position="486"/>
    </location>
</feature>
<keyword evidence="2" id="KW-0472">Membrane</keyword>
<reference evidence="3 4" key="1">
    <citation type="submission" date="2016-10" db="EMBL/GenBank/DDBJ databases">
        <authorList>
            <person name="Varghese N."/>
            <person name="Submissions S."/>
        </authorList>
    </citation>
    <scope>NUCLEOTIDE SEQUENCE [LARGE SCALE GENOMIC DNA]</scope>
    <source>
        <strain evidence="3 4">CGMCC 1.6377</strain>
    </source>
</reference>
<proteinExistence type="predicted"/>
<evidence type="ECO:0000313" key="4">
    <source>
        <dbReference type="Proteomes" id="UP000323537"/>
    </source>
</evidence>
<dbReference type="Gene3D" id="2.60.40.10">
    <property type="entry name" value="Immunoglobulins"/>
    <property type="match status" value="1"/>
</dbReference>
<keyword evidence="4" id="KW-1185">Reference proteome</keyword>
<evidence type="ECO:0000313" key="3">
    <source>
        <dbReference type="EMBL" id="SFH48755.1"/>
    </source>
</evidence>
<feature type="compositionally biased region" description="Acidic residues" evidence="1">
    <location>
        <begin position="177"/>
        <end position="194"/>
    </location>
</feature>
<accession>A0A1I3AFJ3</accession>
<dbReference type="RefSeq" id="WP_149784012.1">
    <property type="nucleotide sequence ID" value="NZ_BAAADP010000003.1"/>
</dbReference>
<evidence type="ECO:0000256" key="2">
    <source>
        <dbReference type="SAM" id="Phobius"/>
    </source>
</evidence>
<feature type="region of interest" description="Disordered" evidence="1">
    <location>
        <begin position="462"/>
        <end position="539"/>
    </location>
</feature>
<protein>
    <submittedName>
        <fullName evidence="3">Conserved repeat domain-containing protein</fullName>
    </submittedName>
</protein>
<name>A0A1I3AFJ3_9EURY</name>
<dbReference type="OrthoDB" id="330708at2157"/>
<dbReference type="Proteomes" id="UP000323537">
    <property type="component" value="Unassembled WGS sequence"/>
</dbReference>